<gene>
    <name evidence="2" type="primary">phaR_1</name>
    <name evidence="2" type="ORF">BN000_00602</name>
</gene>
<keyword evidence="3" id="KW-1185">Reference proteome</keyword>
<feature type="coiled-coil region" evidence="1">
    <location>
        <begin position="74"/>
        <end position="223"/>
    </location>
</feature>
<proteinExistence type="predicted"/>
<dbReference type="AlphaFoldDB" id="A0A0U1NRS0"/>
<keyword evidence="1" id="KW-0175">Coiled coil</keyword>
<sequence>MTKDKTYDPFEGFKQLSEICEKQVNGLLYMLTDNKEFVRTANMGIEAHSRYMELLRKNQEILAGFLNIPTKKDVANAAKLVVQAEGKIDTLEEQIWALQDHSSALNNENFKIFQEMVSIVKQIKAEFHKTEQELAETKRLVKDLHEIREAIVEIRLMQVNLQELRKEVEEMKELQAKVDEADATGSQLLQLEVQGIKQGISQLSDIKKEISSLKTLVKKEKEKEKDIALTGAGTSK</sequence>
<organism evidence="2 3">
    <name type="scientific">Neobacillus massiliamazoniensis</name>
    <dbReference type="NCBI Taxonomy" id="1499688"/>
    <lineage>
        <taxon>Bacteria</taxon>
        <taxon>Bacillati</taxon>
        <taxon>Bacillota</taxon>
        <taxon>Bacilli</taxon>
        <taxon>Bacillales</taxon>
        <taxon>Bacillaceae</taxon>
        <taxon>Neobacillus</taxon>
    </lineage>
</organism>
<dbReference type="Proteomes" id="UP000199087">
    <property type="component" value="Unassembled WGS sequence"/>
</dbReference>
<protein>
    <submittedName>
        <fullName evidence="2">Poly(R)-hydroxyalkanoic acid synthase subunit PhaR</fullName>
    </submittedName>
</protein>
<dbReference type="EMBL" id="CVRB01000001">
    <property type="protein sequence ID" value="CRK80714.1"/>
    <property type="molecule type" value="Genomic_DNA"/>
</dbReference>
<dbReference type="STRING" id="1499688.BN000_00602"/>
<name>A0A0U1NRS0_9BACI</name>
<dbReference type="RefSeq" id="WP_090630627.1">
    <property type="nucleotide sequence ID" value="NZ_CVRB01000001.1"/>
</dbReference>
<accession>A0A0U1NRS0</accession>
<evidence type="ECO:0000313" key="3">
    <source>
        <dbReference type="Proteomes" id="UP000199087"/>
    </source>
</evidence>
<evidence type="ECO:0000256" key="1">
    <source>
        <dbReference type="SAM" id="Coils"/>
    </source>
</evidence>
<evidence type="ECO:0000313" key="2">
    <source>
        <dbReference type="EMBL" id="CRK80714.1"/>
    </source>
</evidence>
<reference evidence="3" key="1">
    <citation type="submission" date="2015-05" db="EMBL/GenBank/DDBJ databases">
        <authorList>
            <person name="Urmite Genomes"/>
        </authorList>
    </citation>
    <scope>NUCLEOTIDE SEQUENCE [LARGE SCALE GENOMIC DNA]</scope>
    <source>
        <strain evidence="3">LF1</strain>
    </source>
</reference>
<dbReference type="OrthoDB" id="2872086at2"/>